<evidence type="ECO:0000313" key="2">
    <source>
        <dbReference type="EMBL" id="KAH7425125.1"/>
    </source>
</evidence>
<evidence type="ECO:0000259" key="1">
    <source>
        <dbReference type="Pfam" id="PF14432"/>
    </source>
</evidence>
<evidence type="ECO:0000313" key="3">
    <source>
        <dbReference type="Proteomes" id="UP000825935"/>
    </source>
</evidence>
<proteinExistence type="predicted"/>
<gene>
    <name evidence="2" type="ORF">KP509_11G040800</name>
</gene>
<dbReference type="OrthoDB" id="999954at2759"/>
<keyword evidence="3" id="KW-1185">Reference proteome</keyword>
<reference evidence="2" key="1">
    <citation type="submission" date="2021-08" db="EMBL/GenBank/DDBJ databases">
        <title>WGS assembly of Ceratopteris richardii.</title>
        <authorList>
            <person name="Marchant D.B."/>
            <person name="Chen G."/>
            <person name="Jenkins J."/>
            <person name="Shu S."/>
            <person name="Leebens-Mack J."/>
            <person name="Grimwood J."/>
            <person name="Schmutz J."/>
            <person name="Soltis P."/>
            <person name="Soltis D."/>
            <person name="Chen Z.-H."/>
        </authorList>
    </citation>
    <scope>NUCLEOTIDE SEQUENCE</scope>
    <source>
        <strain evidence="2">Whitten #5841</strain>
        <tissue evidence="2">Leaf</tissue>
    </source>
</reference>
<dbReference type="EMBL" id="CM035416">
    <property type="protein sequence ID" value="KAH7425125.1"/>
    <property type="molecule type" value="Genomic_DNA"/>
</dbReference>
<comment type="caution">
    <text evidence="2">The sequence shown here is derived from an EMBL/GenBank/DDBJ whole genome shotgun (WGS) entry which is preliminary data.</text>
</comment>
<dbReference type="Proteomes" id="UP000825935">
    <property type="component" value="Chromosome 11"/>
</dbReference>
<organism evidence="2 3">
    <name type="scientific">Ceratopteris richardii</name>
    <name type="common">Triangle waterfern</name>
    <dbReference type="NCBI Taxonomy" id="49495"/>
    <lineage>
        <taxon>Eukaryota</taxon>
        <taxon>Viridiplantae</taxon>
        <taxon>Streptophyta</taxon>
        <taxon>Embryophyta</taxon>
        <taxon>Tracheophyta</taxon>
        <taxon>Polypodiopsida</taxon>
        <taxon>Polypodiidae</taxon>
        <taxon>Polypodiales</taxon>
        <taxon>Pteridineae</taxon>
        <taxon>Pteridaceae</taxon>
        <taxon>Parkerioideae</taxon>
        <taxon>Ceratopteris</taxon>
    </lineage>
</organism>
<sequence length="122" mass="13729">MEIGRRVHEFCVDNKSPVYFSKIAAGITHHKKAAEDEGHVPQLKLVLNGLLSDEEKQDRLWQHSERIALVFGLISTPPGTSVSITKNLQVCADCQSILKFMSKFERKADLCEGYTLCSPIRE</sequence>
<accession>A0A8T2TUM4</accession>
<protein>
    <recommendedName>
        <fullName evidence="1">DYW domain-containing protein</fullName>
    </recommendedName>
</protein>
<feature type="domain" description="DYW" evidence="1">
    <location>
        <begin position="38"/>
        <end position="107"/>
    </location>
</feature>
<dbReference type="InterPro" id="IPR032867">
    <property type="entry name" value="DYW_dom"/>
</dbReference>
<dbReference type="GO" id="GO:0008270">
    <property type="term" value="F:zinc ion binding"/>
    <property type="evidence" value="ECO:0007669"/>
    <property type="project" value="InterPro"/>
</dbReference>
<dbReference type="OMA" id="WQHSERI"/>
<dbReference type="AlphaFoldDB" id="A0A8T2TUM4"/>
<name>A0A8T2TUM4_CERRI</name>
<dbReference type="Pfam" id="PF14432">
    <property type="entry name" value="DYW_deaminase"/>
    <property type="match status" value="1"/>
</dbReference>